<feature type="chain" id="PRO_5019596495" description="Outer membrane protein assembly factor BamB" evidence="5">
    <location>
        <begin position="26"/>
        <end position="401"/>
    </location>
</feature>
<dbReference type="GO" id="GO:0051205">
    <property type="term" value="P:protein insertion into membrane"/>
    <property type="evidence" value="ECO:0007669"/>
    <property type="project" value="UniProtKB-UniRule"/>
</dbReference>
<keyword evidence="1 4" id="KW-0732">Signal</keyword>
<name>A0A432ZKT2_9GAMM</name>
<feature type="domain" description="Pyrrolo-quinoline quinone repeat" evidence="6">
    <location>
        <begin position="80"/>
        <end position="329"/>
    </location>
</feature>
<gene>
    <name evidence="4" type="primary">bamB</name>
    <name evidence="7" type="ORF">CWI83_05280</name>
</gene>
<dbReference type="InterPro" id="IPR011047">
    <property type="entry name" value="Quinoprotein_ADH-like_sf"/>
</dbReference>
<dbReference type="InterPro" id="IPR002372">
    <property type="entry name" value="PQQ_rpt_dom"/>
</dbReference>
<dbReference type="PANTHER" id="PTHR34512:SF30">
    <property type="entry name" value="OUTER MEMBRANE PROTEIN ASSEMBLY FACTOR BAMB"/>
    <property type="match status" value="1"/>
</dbReference>
<dbReference type="InterPro" id="IPR015943">
    <property type="entry name" value="WD40/YVTN_repeat-like_dom_sf"/>
</dbReference>
<comment type="function">
    <text evidence="4">Part of the outer membrane protein assembly complex, which is involved in assembly and insertion of beta-barrel proteins into the outer membrane.</text>
</comment>
<dbReference type="HAMAP" id="MF_00923">
    <property type="entry name" value="OM_assembly_BamB"/>
    <property type="match status" value="1"/>
</dbReference>
<comment type="similarity">
    <text evidence="4">Belongs to the BamB family.</text>
</comment>
<evidence type="ECO:0000259" key="6">
    <source>
        <dbReference type="Pfam" id="PF13360"/>
    </source>
</evidence>
<dbReference type="SUPFAM" id="SSF50998">
    <property type="entry name" value="Quinoprotein alcohol dehydrogenase-like"/>
    <property type="match status" value="1"/>
</dbReference>
<feature type="signal peptide" evidence="5">
    <location>
        <begin position="1"/>
        <end position="25"/>
    </location>
</feature>
<dbReference type="Gene3D" id="2.130.10.10">
    <property type="entry name" value="YVTN repeat-like/Quinoprotein amine dehydrogenase"/>
    <property type="match status" value="1"/>
</dbReference>
<dbReference type="EMBL" id="PIQG01000002">
    <property type="protein sequence ID" value="RUO78440.1"/>
    <property type="molecule type" value="Genomic_DNA"/>
</dbReference>
<comment type="subunit">
    <text evidence="4">Part of the Bam complex.</text>
</comment>
<evidence type="ECO:0000256" key="2">
    <source>
        <dbReference type="ARBA" id="ARBA00023136"/>
    </source>
</evidence>
<keyword evidence="4" id="KW-0449">Lipoprotein</keyword>
<dbReference type="InterPro" id="IPR018391">
    <property type="entry name" value="PQQ_b-propeller_rpt"/>
</dbReference>
<dbReference type="GO" id="GO:0009279">
    <property type="term" value="C:cell outer membrane"/>
    <property type="evidence" value="ECO:0007669"/>
    <property type="project" value="UniProtKB-SubCell"/>
</dbReference>
<dbReference type="SMART" id="SM00564">
    <property type="entry name" value="PQQ"/>
    <property type="match status" value="7"/>
</dbReference>
<dbReference type="AlphaFoldDB" id="A0A432ZKT2"/>
<dbReference type="Proteomes" id="UP000288279">
    <property type="component" value="Unassembled WGS sequence"/>
</dbReference>
<evidence type="ECO:0000256" key="3">
    <source>
        <dbReference type="ARBA" id="ARBA00023237"/>
    </source>
</evidence>
<evidence type="ECO:0000256" key="5">
    <source>
        <dbReference type="SAM" id="SignalP"/>
    </source>
</evidence>
<keyword evidence="4" id="KW-0564">Palmitate</keyword>
<dbReference type="Pfam" id="PF13360">
    <property type="entry name" value="PQQ_2"/>
    <property type="match status" value="1"/>
</dbReference>
<dbReference type="NCBIfam" id="NF008351">
    <property type="entry name" value="PRK11138.1"/>
    <property type="match status" value="1"/>
</dbReference>
<keyword evidence="2 4" id="KW-0472">Membrane</keyword>
<dbReference type="OrthoDB" id="5173551at2"/>
<organism evidence="7 8">
    <name type="scientific">Pseudidiomarina taiwanensis</name>
    <dbReference type="NCBI Taxonomy" id="337250"/>
    <lineage>
        <taxon>Bacteria</taxon>
        <taxon>Pseudomonadati</taxon>
        <taxon>Pseudomonadota</taxon>
        <taxon>Gammaproteobacteria</taxon>
        <taxon>Alteromonadales</taxon>
        <taxon>Idiomarinaceae</taxon>
        <taxon>Pseudidiomarina</taxon>
    </lineage>
</organism>
<evidence type="ECO:0000256" key="4">
    <source>
        <dbReference type="HAMAP-Rule" id="MF_00923"/>
    </source>
</evidence>
<proteinExistence type="inferred from homology"/>
<accession>A0A432ZKT2</accession>
<evidence type="ECO:0000313" key="8">
    <source>
        <dbReference type="Proteomes" id="UP000288279"/>
    </source>
</evidence>
<protein>
    <recommendedName>
        <fullName evidence="4">Outer membrane protein assembly factor BamB</fullName>
    </recommendedName>
</protein>
<dbReference type="PROSITE" id="PS51257">
    <property type="entry name" value="PROKAR_LIPOPROTEIN"/>
    <property type="match status" value="1"/>
</dbReference>
<keyword evidence="8" id="KW-1185">Reference proteome</keyword>
<dbReference type="RefSeq" id="WP_126826735.1">
    <property type="nucleotide sequence ID" value="NZ_PIQG01000002.1"/>
</dbReference>
<comment type="caution">
    <text evidence="7">The sequence shown here is derived from an EMBL/GenBank/DDBJ whole genome shotgun (WGS) entry which is preliminary data.</text>
</comment>
<keyword evidence="3 4" id="KW-0998">Cell outer membrane</keyword>
<dbReference type="GO" id="GO:0043165">
    <property type="term" value="P:Gram-negative-bacterium-type cell outer membrane assembly"/>
    <property type="evidence" value="ECO:0007669"/>
    <property type="project" value="UniProtKB-UniRule"/>
</dbReference>
<comment type="subcellular location">
    <subcellularLocation>
        <location evidence="4">Cell outer membrane</location>
        <topology evidence="4">Lipid-anchor</topology>
    </subcellularLocation>
</comment>
<evidence type="ECO:0000313" key="7">
    <source>
        <dbReference type="EMBL" id="RUO78440.1"/>
    </source>
</evidence>
<reference evidence="7 8" key="1">
    <citation type="journal article" date="2011" name="Front. Microbiol.">
        <title>Genomic signatures of strain selection and enhancement in Bacillus atrophaeus var. globigii, a historical biowarfare simulant.</title>
        <authorList>
            <person name="Gibbons H.S."/>
            <person name="Broomall S.M."/>
            <person name="McNew L.A."/>
            <person name="Daligault H."/>
            <person name="Chapman C."/>
            <person name="Bruce D."/>
            <person name="Karavis M."/>
            <person name="Krepps M."/>
            <person name="McGregor P.A."/>
            <person name="Hong C."/>
            <person name="Park K.H."/>
            <person name="Akmal A."/>
            <person name="Feldman A."/>
            <person name="Lin J.S."/>
            <person name="Chang W.E."/>
            <person name="Higgs B.W."/>
            <person name="Demirev P."/>
            <person name="Lindquist J."/>
            <person name="Liem A."/>
            <person name="Fochler E."/>
            <person name="Read T.D."/>
            <person name="Tapia R."/>
            <person name="Johnson S."/>
            <person name="Bishop-Lilly K.A."/>
            <person name="Detter C."/>
            <person name="Han C."/>
            <person name="Sozhamannan S."/>
            <person name="Rosenzweig C.N."/>
            <person name="Skowronski E.W."/>
        </authorList>
    </citation>
    <scope>NUCLEOTIDE SEQUENCE [LARGE SCALE GENOMIC DNA]</scope>
    <source>
        <strain evidence="7 8">PIT1</strain>
    </source>
</reference>
<dbReference type="NCBIfam" id="TIGR03300">
    <property type="entry name" value="assembly_YfgL"/>
    <property type="match status" value="1"/>
</dbReference>
<dbReference type="InterPro" id="IPR017687">
    <property type="entry name" value="BamB"/>
</dbReference>
<dbReference type="PANTHER" id="PTHR34512">
    <property type="entry name" value="CELL SURFACE PROTEIN"/>
    <property type="match status" value="1"/>
</dbReference>
<evidence type="ECO:0000256" key="1">
    <source>
        <dbReference type="ARBA" id="ARBA00022729"/>
    </source>
</evidence>
<sequence>MKLTSFVRYSLIAASLSLVSGCSLLGYSDDEKTYKELQPLTTSVPANILWQGEVGDGVGSFFSRLHPVKVKDYVIAADRAGEVRAMNAATGALVWQIDVRELLGSEGDGWIFPSEPFRIAGGLSTNPSQTQVYLGSENGTLLALNAEDGSLFWQASVDGEVLTDPVVSDGIVVLNTGSGTIVALSEQTGEEIWTLGTDVPALSLRGTGAPAVTNGGVLFGTANGKLKVAVLDNGQEAWEARLAVPQGATELQRLVDSDVQPIISGTAAYSIAYNGQLSAVELRSGRILWQREYSSYRDMSYTLGRLYLTDSQDSVYAVDVNGGIELWSNDDFQGRSVTEPVRFGDYIVVGDRFGFLHFLAAGSGENVGRLELDSEIYTAPIVAGDTMYLQLRDGSVLALGL</sequence>